<sequence length="272" mass="29755">MSGTDRVKYNPLPLTISSLTDDFRRVGVRPGMTLIVHSSLSSMGWVCGNAQSVIMALEAAIGETGTLVMPTHTSDNSDPAFWSRPPVPSQWWDIIRAETPAFDPELTPTRKMGAIPETFRKQPGTIRSSHPQVSFAARGPLAARIVSNHSLNYALGDASPLGRLYEIGGFILLLGVGYENNTTLHLAEFRAIFPGKKVERGGAAVNENGRRIWKILEDFSEESDKFPEIGAAFETALPHKVTTGRIGLAEAKLMPVRDLVDFATAWLEANRK</sequence>
<dbReference type="InterPro" id="IPR028345">
    <property type="entry name" value="Antibiotic_NAT-like"/>
</dbReference>
<dbReference type="GO" id="GO:0046353">
    <property type="term" value="F:aminoglycoside 3-N-acetyltransferase activity"/>
    <property type="evidence" value="ECO:0007669"/>
    <property type="project" value="UniProtKB-EC"/>
</dbReference>
<dbReference type="PANTHER" id="PTHR11104">
    <property type="entry name" value="AMINOGLYCOSIDE N3-ACETYLTRANSFERASE"/>
    <property type="match status" value="1"/>
</dbReference>
<keyword evidence="3 4" id="KW-0012">Acyltransferase</keyword>
<evidence type="ECO:0000256" key="1">
    <source>
        <dbReference type="ARBA" id="ARBA00006383"/>
    </source>
</evidence>
<dbReference type="PANTHER" id="PTHR11104:SF0">
    <property type="entry name" value="SPBETA PROPHAGE-DERIVED AMINOGLYCOSIDE N(3')-ACETYLTRANSFERASE-LIKE PROTEIN YOKD"/>
    <property type="match status" value="1"/>
</dbReference>
<organism evidence="5">
    <name type="scientific">Dehalogenimonas sp. 4OHTPN</name>
    <dbReference type="NCBI Taxonomy" id="3166643"/>
    <lineage>
        <taxon>Bacteria</taxon>
        <taxon>Bacillati</taxon>
        <taxon>Chloroflexota</taxon>
        <taxon>Dehalococcoidia</taxon>
        <taxon>Dehalococcoidales</taxon>
        <taxon>Dehalococcoidaceae</taxon>
        <taxon>Dehalogenimonas</taxon>
    </lineage>
</organism>
<dbReference type="AlphaFoldDB" id="A0AAU8G856"/>
<gene>
    <name evidence="5" type="ORF">ABV300_08000</name>
</gene>
<dbReference type="EMBL" id="CP159307">
    <property type="protein sequence ID" value="XCH33083.1"/>
    <property type="molecule type" value="Genomic_DNA"/>
</dbReference>
<name>A0AAU8G856_9CHLR</name>
<dbReference type="RefSeq" id="WP_353714335.1">
    <property type="nucleotide sequence ID" value="NZ_CP159307.1"/>
</dbReference>
<reference evidence="5" key="1">
    <citation type="submission" date="2024-06" db="EMBL/GenBank/DDBJ databases">
        <title>A Novel Isolate, Dehalogenimonas sp. Strain 4OHTPN, Dechlorinates Aromatic 4 Hydroxy chlorothalonil by a Novel Reductive Dehalogenase.</title>
        <authorList>
            <person name="Liu G."/>
        </authorList>
    </citation>
    <scope>NUCLEOTIDE SEQUENCE</scope>
    <source>
        <strain evidence="5">4OHTPN</strain>
    </source>
</reference>
<evidence type="ECO:0000256" key="4">
    <source>
        <dbReference type="RuleBase" id="RU365031"/>
    </source>
</evidence>
<keyword evidence="2 4" id="KW-0808">Transferase</keyword>
<dbReference type="EC" id="2.3.1.-" evidence="4"/>
<evidence type="ECO:0000313" key="5">
    <source>
        <dbReference type="EMBL" id="XCH33083.1"/>
    </source>
</evidence>
<proteinExistence type="inferred from homology"/>
<protein>
    <recommendedName>
        <fullName evidence="4">Aminoglycoside N(3)-acetyltransferase</fullName>
        <ecNumber evidence="4">2.3.1.-</ecNumber>
    </recommendedName>
</protein>
<accession>A0AAU8G856</accession>
<evidence type="ECO:0000256" key="2">
    <source>
        <dbReference type="ARBA" id="ARBA00022679"/>
    </source>
</evidence>
<keyword evidence="4" id="KW-0046">Antibiotic resistance</keyword>
<dbReference type="GO" id="GO:0046677">
    <property type="term" value="P:response to antibiotic"/>
    <property type="evidence" value="ECO:0007669"/>
    <property type="project" value="UniProtKB-KW"/>
</dbReference>
<dbReference type="SUPFAM" id="SSF110710">
    <property type="entry name" value="TTHA0583/YokD-like"/>
    <property type="match status" value="1"/>
</dbReference>
<comment type="catalytic activity">
    <reaction evidence="4">
        <text>a 2-deoxystreptamine antibiotic + acetyl-CoA = an N(3)-acetyl-2-deoxystreptamine antibiotic + CoA + H(+)</text>
        <dbReference type="Rhea" id="RHEA:12665"/>
        <dbReference type="ChEBI" id="CHEBI:15378"/>
        <dbReference type="ChEBI" id="CHEBI:57287"/>
        <dbReference type="ChEBI" id="CHEBI:57288"/>
        <dbReference type="ChEBI" id="CHEBI:57921"/>
        <dbReference type="ChEBI" id="CHEBI:77452"/>
        <dbReference type="EC" id="2.3.1.81"/>
    </reaction>
</comment>
<evidence type="ECO:0000256" key="3">
    <source>
        <dbReference type="ARBA" id="ARBA00023315"/>
    </source>
</evidence>
<dbReference type="InterPro" id="IPR003679">
    <property type="entry name" value="Amioglycoside_AcTrfase"/>
</dbReference>
<dbReference type="Pfam" id="PF02522">
    <property type="entry name" value="Antibiotic_NAT"/>
    <property type="match status" value="1"/>
</dbReference>
<comment type="similarity">
    <text evidence="1 4">Belongs to the antibiotic N-acetyltransferase family.</text>
</comment>